<evidence type="ECO:0000313" key="19">
    <source>
        <dbReference type="Proteomes" id="UP000515152"/>
    </source>
</evidence>
<dbReference type="RefSeq" id="XP_031439479.1">
    <property type="nucleotide sequence ID" value="XM_031583619.2"/>
</dbReference>
<keyword evidence="5 20" id="KW-0436">Ligase</keyword>
<evidence type="ECO:0000259" key="17">
    <source>
        <dbReference type="PROSITE" id="PS50862"/>
    </source>
</evidence>
<evidence type="ECO:0000256" key="2">
    <source>
        <dbReference type="ARBA" id="ARBA00008226"/>
    </source>
</evidence>
<evidence type="ECO:0000259" key="18">
    <source>
        <dbReference type="PROSITE" id="PS51447"/>
    </source>
</evidence>
<evidence type="ECO:0000256" key="11">
    <source>
        <dbReference type="ARBA" id="ARBA00023128"/>
    </source>
</evidence>
<evidence type="ECO:0000256" key="15">
    <source>
        <dbReference type="ARBA" id="ARBA00060211"/>
    </source>
</evidence>
<gene>
    <name evidence="20 21" type="primary">fars2</name>
</gene>
<comment type="function">
    <text evidence="15">Is responsible for the charging of tRNA(Phe) with phenylalanine in mitochondrial translation. To a lesser extent, also catalyzes direct attachment of m-Tyr (an oxidized version of Phe) to tRNA(Phe), thereby opening the way for delivery of the misacylated tRNA to the ribosome and incorporation of ROS-damaged amino acid into proteins.</text>
</comment>
<dbReference type="SUPFAM" id="SSF55681">
    <property type="entry name" value="Class II aaRS and biotin synthetases"/>
    <property type="match status" value="1"/>
</dbReference>
<dbReference type="OrthoDB" id="4457at2759"/>
<dbReference type="GO" id="GO:0000049">
    <property type="term" value="F:tRNA binding"/>
    <property type="evidence" value="ECO:0007669"/>
    <property type="project" value="InterPro"/>
</dbReference>
<dbReference type="KEGG" id="char:105890831"/>
<comment type="similarity">
    <text evidence="2">Belongs to the class-II aminoacyl-tRNA synthetase family.</text>
</comment>
<dbReference type="FunFam" id="3.30.930.10:FF:000041">
    <property type="entry name" value="Phenylalanyl-tRNA synthetase 2, mitochondrial"/>
    <property type="match status" value="1"/>
</dbReference>
<evidence type="ECO:0000256" key="4">
    <source>
        <dbReference type="ARBA" id="ARBA00012814"/>
    </source>
</evidence>
<dbReference type="InterPro" id="IPR005121">
    <property type="entry name" value="Fdx_antiC-bd"/>
</dbReference>
<feature type="domain" description="Aminoacyl-transfer RNA synthetases class-II family profile" evidence="17">
    <location>
        <begin position="98"/>
        <end position="356"/>
    </location>
</feature>
<dbReference type="CDD" id="cd00496">
    <property type="entry name" value="PheRS_alpha_core"/>
    <property type="match status" value="1"/>
</dbReference>
<dbReference type="CTD" id="10667"/>
<evidence type="ECO:0000256" key="16">
    <source>
        <dbReference type="ARBA" id="ARBA00073229"/>
    </source>
</evidence>
<evidence type="ECO:0000256" key="3">
    <source>
        <dbReference type="ARBA" id="ARBA00011245"/>
    </source>
</evidence>
<dbReference type="Gene3D" id="3.30.70.380">
    <property type="entry name" value="Ferrodoxin-fold anticodon-binding domain"/>
    <property type="match status" value="1"/>
</dbReference>
<dbReference type="GeneTree" id="ENSGT00940000158071"/>
<dbReference type="Proteomes" id="UP000515152">
    <property type="component" value="Chromosome 17"/>
</dbReference>
<keyword evidence="10" id="KW-0007">Acetylation</keyword>
<keyword evidence="19" id="KW-1185">Reference proteome</keyword>
<dbReference type="PANTHER" id="PTHR11538">
    <property type="entry name" value="PHENYLALANYL-TRNA SYNTHETASE"/>
    <property type="match status" value="1"/>
</dbReference>
<keyword evidence="8" id="KW-0648">Protein biosynthesis</keyword>
<proteinExistence type="inferred from homology"/>
<evidence type="ECO:0000256" key="7">
    <source>
        <dbReference type="ARBA" id="ARBA00022840"/>
    </source>
</evidence>
<keyword evidence="9" id="KW-0809">Transit peptide</keyword>
<dbReference type="InterPro" id="IPR006195">
    <property type="entry name" value="aa-tRNA-synth_II"/>
</dbReference>
<dbReference type="FunFam" id="3.30.70.380:FF:000002">
    <property type="entry name" value="phenylalanine--tRNA ligase, mitochondrial"/>
    <property type="match status" value="1"/>
</dbReference>
<accession>A0A6P3VIG2</accession>
<reference evidence="20 21" key="1">
    <citation type="submission" date="2025-04" db="UniProtKB">
        <authorList>
            <consortium name="RefSeq"/>
        </authorList>
    </citation>
    <scope>IDENTIFICATION</scope>
</reference>
<dbReference type="SMART" id="SM00896">
    <property type="entry name" value="FDX-ACB"/>
    <property type="match status" value="1"/>
</dbReference>
<evidence type="ECO:0000256" key="8">
    <source>
        <dbReference type="ARBA" id="ARBA00022917"/>
    </source>
</evidence>
<evidence type="ECO:0000256" key="6">
    <source>
        <dbReference type="ARBA" id="ARBA00022741"/>
    </source>
</evidence>
<dbReference type="NCBIfam" id="TIGR00469">
    <property type="entry name" value="pheS_mito"/>
    <property type="match status" value="1"/>
</dbReference>
<dbReference type="InterPro" id="IPR036690">
    <property type="entry name" value="Fdx_antiC-bd_sf"/>
</dbReference>
<dbReference type="SUPFAM" id="SSF54991">
    <property type="entry name" value="Anticodon-binding domain of PheRS"/>
    <property type="match status" value="1"/>
</dbReference>
<evidence type="ECO:0000256" key="9">
    <source>
        <dbReference type="ARBA" id="ARBA00022946"/>
    </source>
</evidence>
<dbReference type="GeneID" id="105890831"/>
<evidence type="ECO:0000256" key="5">
    <source>
        <dbReference type="ARBA" id="ARBA00022598"/>
    </source>
</evidence>
<comment type="subcellular location">
    <subcellularLocation>
        <location evidence="1">Mitochondrion matrix</location>
    </subcellularLocation>
</comment>
<keyword evidence="12" id="KW-0030">Aminoacyl-tRNA synthetase</keyword>
<dbReference type="Gene3D" id="3.30.930.10">
    <property type="entry name" value="Bira Bifunctional Protein, Domain 2"/>
    <property type="match status" value="1"/>
</dbReference>
<organism evidence="19 20">
    <name type="scientific">Clupea harengus</name>
    <name type="common">Atlantic herring</name>
    <dbReference type="NCBI Taxonomy" id="7950"/>
    <lineage>
        <taxon>Eukaryota</taxon>
        <taxon>Metazoa</taxon>
        <taxon>Chordata</taxon>
        <taxon>Craniata</taxon>
        <taxon>Vertebrata</taxon>
        <taxon>Euteleostomi</taxon>
        <taxon>Actinopterygii</taxon>
        <taxon>Neopterygii</taxon>
        <taxon>Teleostei</taxon>
        <taxon>Clupei</taxon>
        <taxon>Clupeiformes</taxon>
        <taxon>Clupeoidei</taxon>
        <taxon>Clupeidae</taxon>
        <taxon>Clupea</taxon>
    </lineage>
</organism>
<dbReference type="GO" id="GO:0006432">
    <property type="term" value="P:phenylalanyl-tRNA aminoacylation"/>
    <property type="evidence" value="ECO:0007669"/>
    <property type="project" value="InterPro"/>
</dbReference>
<keyword evidence="6" id="KW-0547">Nucleotide-binding</keyword>
<dbReference type="InterPro" id="IPR002319">
    <property type="entry name" value="Phenylalanyl-tRNA_Synthase"/>
</dbReference>
<dbReference type="Pfam" id="PF01409">
    <property type="entry name" value="tRNA-synt_2d"/>
    <property type="match status" value="2"/>
</dbReference>
<dbReference type="InterPro" id="IPR045864">
    <property type="entry name" value="aa-tRNA-synth_II/BPL/LPL"/>
</dbReference>
<name>A0A6P3VIG2_CLUHA</name>
<dbReference type="GO" id="GO:0004826">
    <property type="term" value="F:phenylalanine-tRNA ligase activity"/>
    <property type="evidence" value="ECO:0007669"/>
    <property type="project" value="UniProtKB-EC"/>
</dbReference>
<dbReference type="PROSITE" id="PS50862">
    <property type="entry name" value="AA_TRNA_LIGASE_II"/>
    <property type="match status" value="1"/>
</dbReference>
<dbReference type="RefSeq" id="XP_012672375.2">
    <property type="nucleotide sequence ID" value="XM_012816921.3"/>
</dbReference>
<dbReference type="GO" id="GO:0005759">
    <property type="term" value="C:mitochondrial matrix"/>
    <property type="evidence" value="ECO:0007669"/>
    <property type="project" value="UniProtKB-SubCell"/>
</dbReference>
<dbReference type="PROSITE" id="PS51447">
    <property type="entry name" value="FDX_ACB"/>
    <property type="match status" value="1"/>
</dbReference>
<evidence type="ECO:0000313" key="20">
    <source>
        <dbReference type="RefSeq" id="XP_012672375.2"/>
    </source>
</evidence>
<sequence>MRMYHRGCLQALLPESVYKHCLYNCVRARWRGVAHSPCSLRSLSSDGLTSQSVVVKQNSVKVLGQTYDRDQYTNITPKILSKVGRNLHNQPHHPLWIIKERIKSHFYSSYMGRWGNPLFSVYDNLNPVVTVEQNFDSLLIPKDHPSRKKGDNYYLNHNTLLRAHTSAHQRELVRSGLDAFLVVGDVYRRDEIDASHYPVFHQMEGVRLFSNHELFAKVTNGEELSLFEKGDRRTPQKQESHTLEAVKLVEFNLKQTLTGLVRRLFGEELEIRWVECYFPFTHPSFEMEVRFQGEWLEVLGCGVMEQEIVHSAGAEDKVGWAFGLGLERLAMVLYSIPDIRMFWSEDERFLKQFCLPSIEHSVTFQVLSKFPPLWNDISFWLPTEGYTDNDFYDLVRSIGGDLVEKVALVDKFTHPKSKRTSHCYRITYRHTDRTLTQEEVRTVHQEIEQAVEQQLGGEGRY</sequence>
<evidence type="ECO:0000256" key="13">
    <source>
        <dbReference type="ARBA" id="ARBA00031194"/>
    </source>
</evidence>
<protein>
    <recommendedName>
        <fullName evidence="16">Phenylalanine--tRNA ligase, mitochondrial</fullName>
        <ecNumber evidence="4">6.1.1.20</ecNumber>
    </recommendedName>
    <alternativeName>
        <fullName evidence="13">Phenylalanyl-tRNA synthetase</fullName>
    </alternativeName>
</protein>
<dbReference type="InterPro" id="IPR004530">
    <property type="entry name" value="Phe-tRNA-synth_IIc_mito"/>
</dbReference>
<evidence type="ECO:0000256" key="12">
    <source>
        <dbReference type="ARBA" id="ARBA00023146"/>
    </source>
</evidence>
<evidence type="ECO:0000256" key="14">
    <source>
        <dbReference type="ARBA" id="ARBA00049255"/>
    </source>
</evidence>
<keyword evidence="11" id="KW-0496">Mitochondrion</keyword>
<evidence type="ECO:0000256" key="1">
    <source>
        <dbReference type="ARBA" id="ARBA00004305"/>
    </source>
</evidence>
<dbReference type="EC" id="6.1.1.20" evidence="4"/>
<dbReference type="GO" id="GO:0005524">
    <property type="term" value="F:ATP binding"/>
    <property type="evidence" value="ECO:0007669"/>
    <property type="project" value="UniProtKB-KW"/>
</dbReference>
<dbReference type="AlphaFoldDB" id="A0A6P3VIG2"/>
<evidence type="ECO:0000256" key="10">
    <source>
        <dbReference type="ARBA" id="ARBA00022990"/>
    </source>
</evidence>
<dbReference type="PANTHER" id="PTHR11538:SF41">
    <property type="entry name" value="PHENYLALANINE--TRNA LIGASE, MITOCHONDRIAL"/>
    <property type="match status" value="1"/>
</dbReference>
<dbReference type="Pfam" id="PF03147">
    <property type="entry name" value="FDX-ACB"/>
    <property type="match status" value="1"/>
</dbReference>
<comment type="catalytic activity">
    <reaction evidence="14">
        <text>tRNA(Phe) + L-phenylalanine + ATP = L-phenylalanyl-tRNA(Phe) + AMP + diphosphate + H(+)</text>
        <dbReference type="Rhea" id="RHEA:19413"/>
        <dbReference type="Rhea" id="RHEA-COMP:9668"/>
        <dbReference type="Rhea" id="RHEA-COMP:9699"/>
        <dbReference type="ChEBI" id="CHEBI:15378"/>
        <dbReference type="ChEBI" id="CHEBI:30616"/>
        <dbReference type="ChEBI" id="CHEBI:33019"/>
        <dbReference type="ChEBI" id="CHEBI:58095"/>
        <dbReference type="ChEBI" id="CHEBI:78442"/>
        <dbReference type="ChEBI" id="CHEBI:78531"/>
        <dbReference type="ChEBI" id="CHEBI:456215"/>
        <dbReference type="EC" id="6.1.1.20"/>
    </reaction>
</comment>
<feature type="domain" description="FDX-ACB" evidence="18">
    <location>
        <begin position="368"/>
        <end position="460"/>
    </location>
</feature>
<keyword evidence="7" id="KW-0067">ATP-binding</keyword>
<comment type="subunit">
    <text evidence="3">Monomer.</text>
</comment>
<evidence type="ECO:0000313" key="21">
    <source>
        <dbReference type="RefSeq" id="XP_031439479.1"/>
    </source>
</evidence>